<gene>
    <name evidence="2" type="ORF">C8J24_2830</name>
</gene>
<feature type="compositionally biased region" description="Basic and acidic residues" evidence="1">
    <location>
        <begin position="28"/>
        <end position="43"/>
    </location>
</feature>
<keyword evidence="3" id="KW-1185">Reference proteome</keyword>
<proteinExistence type="predicted"/>
<comment type="caution">
    <text evidence="2">The sequence shown here is derived from an EMBL/GenBank/DDBJ whole genome shotgun (WGS) entry which is preliminary data.</text>
</comment>
<dbReference type="AlphaFoldDB" id="A0A2T4YMJ3"/>
<dbReference type="Proteomes" id="UP000240996">
    <property type="component" value="Unassembled WGS sequence"/>
</dbReference>
<evidence type="ECO:0000313" key="3">
    <source>
        <dbReference type="Proteomes" id="UP000240996"/>
    </source>
</evidence>
<feature type="region of interest" description="Disordered" evidence="1">
    <location>
        <begin position="1"/>
        <end position="102"/>
    </location>
</feature>
<accession>A0A2T4YMJ3</accession>
<reference evidence="2 3" key="1">
    <citation type="submission" date="2018-04" db="EMBL/GenBank/DDBJ databases">
        <title>Genomic Encyclopedia of Type Strains, Phase III (KMG-III): the genomes of soil and plant-associated and newly described type strains.</title>
        <authorList>
            <person name="Whitman W."/>
        </authorList>
    </citation>
    <scope>NUCLEOTIDE SEQUENCE [LARGE SCALE GENOMIC DNA]</scope>
    <source>
        <strain evidence="2 3">NW12</strain>
    </source>
</reference>
<feature type="compositionally biased region" description="Basic and acidic residues" evidence="1">
    <location>
        <begin position="92"/>
        <end position="102"/>
    </location>
</feature>
<name>A0A2T4YMJ3_9SPHN</name>
<dbReference type="EMBL" id="PZZN01000003">
    <property type="protein sequence ID" value="PTM44623.1"/>
    <property type="molecule type" value="Genomic_DNA"/>
</dbReference>
<evidence type="ECO:0000256" key="1">
    <source>
        <dbReference type="SAM" id="MobiDB-lite"/>
    </source>
</evidence>
<organism evidence="2 3">
    <name type="scientific">Sphingomonas aerolata</name>
    <dbReference type="NCBI Taxonomy" id="185951"/>
    <lineage>
        <taxon>Bacteria</taxon>
        <taxon>Pseudomonadati</taxon>
        <taxon>Pseudomonadota</taxon>
        <taxon>Alphaproteobacteria</taxon>
        <taxon>Sphingomonadales</taxon>
        <taxon>Sphingomonadaceae</taxon>
        <taxon>Sphingomonas</taxon>
    </lineage>
</organism>
<evidence type="ECO:0000313" key="2">
    <source>
        <dbReference type="EMBL" id="PTM44623.1"/>
    </source>
</evidence>
<protein>
    <submittedName>
        <fullName evidence="2">Uncharacterized protein</fullName>
    </submittedName>
</protein>
<dbReference type="RefSeq" id="WP_107933303.1">
    <property type="nucleotide sequence ID" value="NZ_CP128316.1"/>
</dbReference>
<sequence>MTDIDKRALDSLSVAPDGQDGDAATGRTDGRDPRQEAGQDKSIGKRLQKNPSSNDARLDNALDESMDASDPPASTQPVHNQGPAPSSGYDAEAERKLAEKNS</sequence>